<accession>A0A3B5KCP7</accession>
<dbReference type="SMART" id="SM00477">
    <property type="entry name" value="NUC"/>
    <property type="match status" value="1"/>
</dbReference>
<dbReference type="RefSeq" id="XP_011609764.2">
    <property type="nucleotide sequence ID" value="XM_011611462.2"/>
</dbReference>
<dbReference type="InterPro" id="IPR001604">
    <property type="entry name" value="Endo_G_ENPP1-like_dom"/>
</dbReference>
<dbReference type="GO" id="GO:0016787">
    <property type="term" value="F:hydrolase activity"/>
    <property type="evidence" value="ECO:0007669"/>
    <property type="project" value="InterPro"/>
</dbReference>
<dbReference type="Ensembl" id="ENSTRUT00000054891.2">
    <property type="protein sequence ID" value="ENSTRUP00000053144.2"/>
    <property type="gene ID" value="ENSTRUG00000024116.2"/>
</dbReference>
<dbReference type="InterPro" id="IPR044925">
    <property type="entry name" value="His-Me_finger_sf"/>
</dbReference>
<dbReference type="STRING" id="31033.ENSTRUP00000053144"/>
<reference evidence="4 5" key="1">
    <citation type="journal article" date="2011" name="Genome Biol. Evol.">
        <title>Integration of the genetic map and genome assembly of fugu facilitates insights into distinct features of genome evolution in teleosts and mammals.</title>
        <authorList>
            <person name="Kai W."/>
            <person name="Kikuchi K."/>
            <person name="Tohari S."/>
            <person name="Chew A.K."/>
            <person name="Tay A."/>
            <person name="Fujiwara A."/>
            <person name="Hosoya S."/>
            <person name="Suetake H."/>
            <person name="Naruse K."/>
            <person name="Brenner S."/>
            <person name="Suzuki Y."/>
            <person name="Venkatesh B."/>
        </authorList>
    </citation>
    <scope>NUCLEOTIDE SEQUENCE [LARGE SCALE GENOMIC DNA]</scope>
</reference>
<evidence type="ECO:0000259" key="2">
    <source>
        <dbReference type="SMART" id="SM00477"/>
    </source>
</evidence>
<dbReference type="OrthoDB" id="8572289at2759"/>
<dbReference type="GO" id="GO:0046872">
    <property type="term" value="F:metal ion binding"/>
    <property type="evidence" value="ECO:0007669"/>
    <property type="project" value="InterPro"/>
</dbReference>
<dbReference type="GeneTree" id="ENSGT01030000234592"/>
<dbReference type="InterPro" id="IPR020821">
    <property type="entry name" value="ENPP1-3/EXOG-like_nuc-like"/>
</dbReference>
<dbReference type="KEGG" id="tru:101078254"/>
<evidence type="ECO:0000259" key="3">
    <source>
        <dbReference type="SMART" id="SM00892"/>
    </source>
</evidence>
<feature type="signal peptide" evidence="1">
    <location>
        <begin position="1"/>
        <end position="23"/>
    </location>
</feature>
<sequence>MVLVMSAFKRALWMILLLPVLSATVVEDFNHIETCKNSLYMGTPPRGILPPSLKKICQRYADRPRYVTLFDPETRIPVYSAYTFKKTDRSTHVDYPWMYEPQLAETTGNGNMMPFPTGYLHKSFEDTQAVLDDYSNVVQYERGQLNPDQHQSAVEDRAATYSLTNVVPMIREFNIGPWREYVERIRIRLNNFCLGRAYIVTGVTTTGNTIRRNNQNRVGIPDELWSAYCCTDYDVNAPHNVRTLLPSFAAVAVNSLDSEVTEMRVQDLEKHLRGKMKVDENFQIFYANCRSPSSLPFSPENVD</sequence>
<evidence type="ECO:0000256" key="1">
    <source>
        <dbReference type="SAM" id="SignalP"/>
    </source>
</evidence>
<dbReference type="InterPro" id="IPR044929">
    <property type="entry name" value="DNA/RNA_non-sp_Endonuclease_sf"/>
</dbReference>
<dbReference type="Pfam" id="PF01223">
    <property type="entry name" value="Endonuclease_NS"/>
    <property type="match status" value="1"/>
</dbReference>
<dbReference type="PANTHER" id="PTHR21472:SF17">
    <property type="entry name" value="ENDONUCLEASE DOMAIN-CONTAINING 1 PROTEIN-LIKE"/>
    <property type="match status" value="1"/>
</dbReference>
<dbReference type="PANTHER" id="PTHR21472">
    <property type="entry name" value="ENDONUCLEASE DOMAIN-CONTAINING 1 PROTEIN ENDOD1"/>
    <property type="match status" value="1"/>
</dbReference>
<feature type="domain" description="DNA/RNA non-specific endonuclease/pyrophosphatase/phosphodiesterase" evidence="3">
    <location>
        <begin position="62"/>
        <end position="278"/>
    </location>
</feature>
<evidence type="ECO:0000313" key="4">
    <source>
        <dbReference type="Ensembl" id="ENSTRUP00000053144.2"/>
    </source>
</evidence>
<keyword evidence="1" id="KW-0732">Signal</keyword>
<dbReference type="AlphaFoldDB" id="A0A3B5KCP7"/>
<dbReference type="SMART" id="SM00892">
    <property type="entry name" value="Endonuclease_NS"/>
    <property type="match status" value="1"/>
</dbReference>
<dbReference type="InterPro" id="IPR039015">
    <property type="entry name" value="ENDOD1"/>
</dbReference>
<dbReference type="SUPFAM" id="SSF54060">
    <property type="entry name" value="His-Me finger endonucleases"/>
    <property type="match status" value="1"/>
</dbReference>
<dbReference type="InParanoid" id="A0A3B5KCP7"/>
<dbReference type="OMA" id="HKRIPVY"/>
<dbReference type="Gene3D" id="3.40.570.10">
    <property type="entry name" value="Extracellular Endonuclease, subunit A"/>
    <property type="match status" value="1"/>
</dbReference>
<reference evidence="4" key="3">
    <citation type="submission" date="2025-09" db="UniProtKB">
        <authorList>
            <consortium name="Ensembl"/>
        </authorList>
    </citation>
    <scope>IDENTIFICATION</scope>
</reference>
<dbReference type="Proteomes" id="UP000005226">
    <property type="component" value="Chromosome 15"/>
</dbReference>
<feature type="chain" id="PRO_5030075209" evidence="1">
    <location>
        <begin position="24"/>
        <end position="303"/>
    </location>
</feature>
<evidence type="ECO:0000313" key="5">
    <source>
        <dbReference type="Proteomes" id="UP000005226"/>
    </source>
</evidence>
<feature type="domain" description="ENPP1-3/EXOG-like endonuclease/phosphodiesterase" evidence="2">
    <location>
        <begin position="63"/>
        <end position="292"/>
    </location>
</feature>
<dbReference type="GeneID" id="101078254"/>
<keyword evidence="5" id="KW-1185">Reference proteome</keyword>
<proteinExistence type="predicted"/>
<reference evidence="4" key="2">
    <citation type="submission" date="2025-08" db="UniProtKB">
        <authorList>
            <consortium name="Ensembl"/>
        </authorList>
    </citation>
    <scope>IDENTIFICATION</scope>
</reference>
<name>A0A3B5KCP7_TAKRU</name>
<dbReference type="GO" id="GO:0003676">
    <property type="term" value="F:nucleic acid binding"/>
    <property type="evidence" value="ECO:0007669"/>
    <property type="project" value="InterPro"/>
</dbReference>
<protein>
    <submittedName>
        <fullName evidence="4">Endonuclease domain-containing 1 protein-like</fullName>
    </submittedName>
</protein>
<organism evidence="4 5">
    <name type="scientific">Takifugu rubripes</name>
    <name type="common">Japanese pufferfish</name>
    <name type="synonym">Fugu rubripes</name>
    <dbReference type="NCBI Taxonomy" id="31033"/>
    <lineage>
        <taxon>Eukaryota</taxon>
        <taxon>Metazoa</taxon>
        <taxon>Chordata</taxon>
        <taxon>Craniata</taxon>
        <taxon>Vertebrata</taxon>
        <taxon>Euteleostomi</taxon>
        <taxon>Actinopterygii</taxon>
        <taxon>Neopterygii</taxon>
        <taxon>Teleostei</taxon>
        <taxon>Neoteleostei</taxon>
        <taxon>Acanthomorphata</taxon>
        <taxon>Eupercaria</taxon>
        <taxon>Tetraodontiformes</taxon>
        <taxon>Tetradontoidea</taxon>
        <taxon>Tetraodontidae</taxon>
        <taxon>Takifugu</taxon>
    </lineage>
</organism>
<gene>
    <name evidence="4" type="primary">LOC101078254</name>
</gene>